<evidence type="ECO:0000313" key="2">
    <source>
        <dbReference type="EMBL" id="MCI12178.1"/>
    </source>
</evidence>
<evidence type="ECO:0008006" key="4">
    <source>
        <dbReference type="Google" id="ProtNLM"/>
    </source>
</evidence>
<dbReference type="AlphaFoldDB" id="A0A392PJC7"/>
<dbReference type="Proteomes" id="UP000265520">
    <property type="component" value="Unassembled WGS sequence"/>
</dbReference>
<protein>
    <recommendedName>
        <fullName evidence="4">Gag-pol polyprotein</fullName>
    </recommendedName>
</protein>
<feature type="non-terminal residue" evidence="2">
    <location>
        <position position="1"/>
    </location>
</feature>
<accession>A0A392PJC7</accession>
<comment type="caution">
    <text evidence="2">The sequence shown here is derived from an EMBL/GenBank/DDBJ whole genome shotgun (WGS) entry which is preliminary data.</text>
</comment>
<evidence type="ECO:0000256" key="1">
    <source>
        <dbReference type="SAM" id="MobiDB-lite"/>
    </source>
</evidence>
<proteinExistence type="predicted"/>
<feature type="region of interest" description="Disordered" evidence="1">
    <location>
        <begin position="1"/>
        <end position="25"/>
    </location>
</feature>
<keyword evidence="3" id="KW-1185">Reference proteome</keyword>
<dbReference type="EMBL" id="LXQA010083053">
    <property type="protein sequence ID" value="MCI12178.1"/>
    <property type="molecule type" value="Genomic_DNA"/>
</dbReference>
<reference evidence="2 3" key="1">
    <citation type="journal article" date="2018" name="Front. Plant Sci.">
        <title>Red Clover (Trifolium pratense) and Zigzag Clover (T. medium) - A Picture of Genomic Similarities and Differences.</title>
        <authorList>
            <person name="Dluhosova J."/>
            <person name="Istvanek J."/>
            <person name="Nedelnik J."/>
            <person name="Repkova J."/>
        </authorList>
    </citation>
    <scope>NUCLEOTIDE SEQUENCE [LARGE SCALE GENOMIC DNA]</scope>
    <source>
        <strain evidence="3">cv. 10/8</strain>
        <tissue evidence="2">Leaf</tissue>
    </source>
</reference>
<feature type="region of interest" description="Disordered" evidence="1">
    <location>
        <begin position="98"/>
        <end position="218"/>
    </location>
</feature>
<sequence length="218" mass="25040">SKREEKNKEDRGRKTPRGNYIGYTPLNTSRETILQECANVEFAEVGVRPPREIRENPRTDTTKFYKFHCSAGHDTEDCIHLKDVIEDLIKIGKLSRYTTRGGNNINYEKRKYDSSRKTPGRSVSPRRKHSPKRDSPPKKRVEAITAKEKETGDNEGERDPDKKPFVASVTGGPIMPTVRSPEKQQREQSSMEPEHRFHNGRTVESKKGIQGHNQNKDK</sequence>
<evidence type="ECO:0000313" key="3">
    <source>
        <dbReference type="Proteomes" id="UP000265520"/>
    </source>
</evidence>
<name>A0A392PJC7_9FABA</name>
<feature type="compositionally biased region" description="Basic and acidic residues" evidence="1">
    <location>
        <begin position="132"/>
        <end position="164"/>
    </location>
</feature>
<feature type="compositionally biased region" description="Basic and acidic residues" evidence="1">
    <location>
        <begin position="107"/>
        <end position="116"/>
    </location>
</feature>
<organism evidence="2 3">
    <name type="scientific">Trifolium medium</name>
    <dbReference type="NCBI Taxonomy" id="97028"/>
    <lineage>
        <taxon>Eukaryota</taxon>
        <taxon>Viridiplantae</taxon>
        <taxon>Streptophyta</taxon>
        <taxon>Embryophyta</taxon>
        <taxon>Tracheophyta</taxon>
        <taxon>Spermatophyta</taxon>
        <taxon>Magnoliopsida</taxon>
        <taxon>eudicotyledons</taxon>
        <taxon>Gunneridae</taxon>
        <taxon>Pentapetalae</taxon>
        <taxon>rosids</taxon>
        <taxon>fabids</taxon>
        <taxon>Fabales</taxon>
        <taxon>Fabaceae</taxon>
        <taxon>Papilionoideae</taxon>
        <taxon>50 kb inversion clade</taxon>
        <taxon>NPAAA clade</taxon>
        <taxon>Hologalegina</taxon>
        <taxon>IRL clade</taxon>
        <taxon>Trifolieae</taxon>
        <taxon>Trifolium</taxon>
    </lineage>
</organism>
<feature type="compositionally biased region" description="Basic and acidic residues" evidence="1">
    <location>
        <begin position="1"/>
        <end position="13"/>
    </location>
</feature>
<feature type="compositionally biased region" description="Basic and acidic residues" evidence="1">
    <location>
        <begin position="192"/>
        <end position="207"/>
    </location>
</feature>